<dbReference type="PANTHER" id="PTHR18914:SF30">
    <property type="entry name" value="VINCULIN_ALPHA-CATENIN FAMILY MEMBER 1"/>
    <property type="match status" value="1"/>
</dbReference>
<dbReference type="GO" id="GO:0008013">
    <property type="term" value="F:beta-catenin binding"/>
    <property type="evidence" value="ECO:0007669"/>
    <property type="project" value="TreeGrafter"/>
</dbReference>
<dbReference type="Gene3D" id="1.20.120.810">
    <property type="entry name" value="Vinculin, Vh2 four-helix bundle"/>
    <property type="match status" value="1"/>
</dbReference>
<reference evidence="4" key="1">
    <citation type="submission" date="2020-04" db="EMBL/GenBank/DDBJ databases">
        <authorList>
            <person name="Neveu A P."/>
        </authorList>
    </citation>
    <scope>NUCLEOTIDE SEQUENCE</scope>
    <source>
        <tissue evidence="4">Whole embryo</tissue>
    </source>
</reference>
<proteinExistence type="evidence at transcript level"/>
<dbReference type="GO" id="GO:0016477">
    <property type="term" value="P:cell migration"/>
    <property type="evidence" value="ECO:0007669"/>
    <property type="project" value="TreeGrafter"/>
</dbReference>
<feature type="region of interest" description="Disordered" evidence="3">
    <location>
        <begin position="473"/>
        <end position="499"/>
    </location>
</feature>
<dbReference type="GO" id="GO:0005912">
    <property type="term" value="C:adherens junction"/>
    <property type="evidence" value="ECO:0007669"/>
    <property type="project" value="TreeGrafter"/>
</dbReference>
<sequence length="952" mass="106432">MPKLQQQLEKSLLNLKHSMPMLATALNMSINYPKNNDGWQNREFAWQQVSKVTAEILDIICCPLRELPSIGVISQHVQAIESMLHVERRNVLSMLQIETTVQSLVQQIMQLVMFANERSTNHQLTTTALVKESSHLLYMTSKLTQHQTPTGNSPDFATVCRSICGKGKVLHKLSNKLITSLFCESFSISTEPMTNLAAIVKQCVADCPDPITEEKVKILHETFKSHAEVQLECAKFASKLCTDAEMFSQFQSCIGSMESLMNQLGHMISHLPLNDIGEEIGEVEVQWKEGIKSLINFCLKCIGQETLTAHLETDMLSNFEHCNEDIVDLDELKLSADVILATGKAKLLAIVAQQIVDEHSDPIFRNGVLAHIRKLHDCVARVVASGNHLIEDVARLPSQEGFLASVSSLQTQVANVNLSLRSKCNHPELTSKARKGLRDFTDQDLICGTIKEMHALNQKLAALGYHANVGPLTFEQEDGNENQTQERKASSDAANLPEADSDTLHPIVADFIEAVHQGATQDVVDNKFNMVKQASEFLQTLANECECCLQSSTIRIKNVANNPKFITESESGSNLTPIADGTLVWLKSHLETTNVMEEKDNIADMMMWKSLAKTWTQSFNICFECCHLALELHTIGFRKFMDLDYTDNNKEALDASANSETLVVSGTQDPLIALRRNCDTYITLVRDIVMLSRQQSAGRSDEKKSRSREMLNRLLEDCKNLAADILQKENVIQQIHRKVEAGSSKVDKSWLQIHAVTCASKVNLLSRKCSEVADLVLGVRSLCFPAESLYNSDSTKLLNYKRRARTLTSSILNKVKKTLNASSLELNEFSKVTKVKDRIDVTCGSIEKIIDFLVLHIPSERLLHRHGNIIDHLMFLHLRFILEVSRVSLLAKQLDSGSASVPGGSVHGNSYPAAPESFIEDPQNTLTFDQRLSNLVEERKRREREMLSTLSC</sequence>
<comment type="subcellular location">
    <subcellularLocation>
        <location evidence="1">Cytoplasm</location>
    </subcellularLocation>
</comment>
<evidence type="ECO:0000256" key="1">
    <source>
        <dbReference type="ARBA" id="ARBA00004496"/>
    </source>
</evidence>
<dbReference type="EMBL" id="LR787037">
    <property type="protein sequence ID" value="CAB3262899.1"/>
    <property type="molecule type" value="mRNA"/>
</dbReference>
<evidence type="ECO:0000313" key="4">
    <source>
        <dbReference type="EMBL" id="CAB3262899.1"/>
    </source>
</evidence>
<dbReference type="PANTHER" id="PTHR18914">
    <property type="entry name" value="ALPHA CATENIN"/>
    <property type="match status" value="1"/>
</dbReference>
<dbReference type="GO" id="GO:0098609">
    <property type="term" value="P:cell-cell adhesion"/>
    <property type="evidence" value="ECO:0007669"/>
    <property type="project" value="TreeGrafter"/>
</dbReference>
<gene>
    <name evidence="4" type="primary">LOC100184888</name>
</gene>
<protein>
    <submittedName>
        <fullName evidence="4">Uncharacterized protein LOC100184888</fullName>
    </submittedName>
</protein>
<evidence type="ECO:0000256" key="3">
    <source>
        <dbReference type="SAM" id="MobiDB-lite"/>
    </source>
</evidence>
<keyword evidence="2" id="KW-0963">Cytoplasm</keyword>
<organism evidence="4">
    <name type="scientific">Phallusia mammillata</name>
    <dbReference type="NCBI Taxonomy" id="59560"/>
    <lineage>
        <taxon>Eukaryota</taxon>
        <taxon>Metazoa</taxon>
        <taxon>Chordata</taxon>
        <taxon>Tunicata</taxon>
        <taxon>Ascidiacea</taxon>
        <taxon>Phlebobranchia</taxon>
        <taxon>Ascidiidae</taxon>
        <taxon>Phallusia</taxon>
    </lineage>
</organism>
<dbReference type="Gene3D" id="1.20.120.230">
    <property type="entry name" value="Alpha-catenin/vinculin-like"/>
    <property type="match status" value="2"/>
</dbReference>
<dbReference type="Pfam" id="PF01044">
    <property type="entry name" value="Vinculin"/>
    <property type="match status" value="1"/>
</dbReference>
<dbReference type="GO" id="GO:0016342">
    <property type="term" value="C:catenin complex"/>
    <property type="evidence" value="ECO:0007669"/>
    <property type="project" value="TreeGrafter"/>
</dbReference>
<accession>A0A6F9DID0</accession>
<dbReference type="AlphaFoldDB" id="A0A6F9DID0"/>
<dbReference type="InterPro" id="IPR006077">
    <property type="entry name" value="Vinculin/catenin"/>
</dbReference>
<dbReference type="GO" id="GO:0005737">
    <property type="term" value="C:cytoplasm"/>
    <property type="evidence" value="ECO:0007669"/>
    <property type="project" value="UniProtKB-SubCell"/>
</dbReference>
<name>A0A6F9DID0_9ASCI</name>
<dbReference type="GO" id="GO:0051015">
    <property type="term" value="F:actin filament binding"/>
    <property type="evidence" value="ECO:0007669"/>
    <property type="project" value="InterPro"/>
</dbReference>
<evidence type="ECO:0000256" key="2">
    <source>
        <dbReference type="ARBA" id="ARBA00022490"/>
    </source>
</evidence>